<reference evidence="1 2" key="1">
    <citation type="journal article" date="2021" name="Front. Genet.">
        <title>Chromosome-Level Genome Assembly Reveals Significant Gene Expansion in the Toll and IMD Signaling Pathways of Dendrolimus kikuchii.</title>
        <authorList>
            <person name="Zhou J."/>
            <person name="Wu P."/>
            <person name="Xiong Z."/>
            <person name="Liu N."/>
            <person name="Zhao N."/>
            <person name="Ji M."/>
            <person name="Qiu Y."/>
            <person name="Yang B."/>
        </authorList>
    </citation>
    <scope>NUCLEOTIDE SEQUENCE [LARGE SCALE GENOMIC DNA]</scope>
    <source>
        <strain evidence="1">Ann1</strain>
    </source>
</reference>
<proteinExistence type="predicted"/>
<dbReference type="EMBL" id="CM034393">
    <property type="protein sequence ID" value="KAJ0179649.1"/>
    <property type="molecule type" value="Genomic_DNA"/>
</dbReference>
<name>A0ACC1D7C8_9NEOP</name>
<keyword evidence="2" id="KW-1185">Reference proteome</keyword>
<sequence>MKHGKKIVLFTLFAMNVIDQPAPEVEIEQGILSGKISPDGSFFEYVGIPYATTNSSTRFKAPLPPPKWKGTFKAIEETAICPQISTIGVTGTEDCLKINVYVPAFAVRPLPVMVYIHGGAFILGSGSKLLYAPDFLMKHDVILVTFMYRLGALGFTCLKTKDAPGNAGLKDQIAALKWVKKNIASFGGDPDNITLFGQSAGGASTSALIASPITKGLFHKAIVQSGSSIANWGINRDPVWIASLLAKDLGYDVTSPKDIYDVLSKVSYKDLTKAKPKKPLGKYLDTELLHLPCIEDVIEGEEAVLDDLPYNLFKKYPKNIPLIYGSTSKEGLFLIAADTKETLEERDKRYLYASDLIFPSEEVAEEEDKKARKLYFGDKEMNMNTIMNVSVLFTDLYFGMPVILESELLLGKSAPTYNYHFNYEGGRNFLKYLTGYKNESGACHADEVLYIFRGNMWPFRINEKDQIMIDWMTKMWTNFAKYGNPTPEGQKDIPVQWVPSKPNELKFLYIEQELKMGPIPNPETYKFWKKKIVLFTLFAMNVIDQPAPEVEIEQGILSGKISPDGSFFEYVGIPYATTNSSTRFKAPLPPPKWKGTFKAIEETAICPQISTIGVTGTEDCLKINVYVPAFAVRPLPVMVYIHGGAFILGSGSKLLYAPDFLMKHDVILVTFMYRLGALGFTCLKTKDAPGNAGLKDQIAALKWVKKNIASFGGDPDNITLFGQSAGGASTSALIASPVTKGLFHKAIVQSGSSIANWSINRDPVWIASLLAKDLGYDVTTPKDIYDVLSKVSYKDLTKAKPKKPLGKYLDLELLHLPCVEDVIEGEKAVLDDLPYNLFKKYPKNIPLIYGSTSKEGLFLIAADTKETLEERDKRYLYASDLIFPSEEVAEEEDKKARKLYFGDKEINMNTVMNVSVLFTDLYFEMPVILESELLLGKSAPTYNYYFNYEGGRNFLKYLTGYKNESGACHADEILYIFRGNMWPFRINQKDQKMIDWMTKMWTNFAKYGNPTPEGQKDIPVQWVPSKPNELKFLYIEEELKMGPIPNPETYKFWKYMYDKYRRTDLKGFKSI</sequence>
<evidence type="ECO:0000313" key="2">
    <source>
        <dbReference type="Proteomes" id="UP000824533"/>
    </source>
</evidence>
<accession>A0ACC1D7C8</accession>
<gene>
    <name evidence="1" type="ORF">K1T71_004240</name>
</gene>
<dbReference type="Proteomes" id="UP000824533">
    <property type="component" value="Linkage Group LG07"/>
</dbReference>
<protein>
    <submittedName>
        <fullName evidence="1">Uncharacterized protein</fullName>
    </submittedName>
</protein>
<organism evidence="1 2">
    <name type="scientific">Dendrolimus kikuchii</name>
    <dbReference type="NCBI Taxonomy" id="765133"/>
    <lineage>
        <taxon>Eukaryota</taxon>
        <taxon>Metazoa</taxon>
        <taxon>Ecdysozoa</taxon>
        <taxon>Arthropoda</taxon>
        <taxon>Hexapoda</taxon>
        <taxon>Insecta</taxon>
        <taxon>Pterygota</taxon>
        <taxon>Neoptera</taxon>
        <taxon>Endopterygota</taxon>
        <taxon>Lepidoptera</taxon>
        <taxon>Glossata</taxon>
        <taxon>Ditrysia</taxon>
        <taxon>Bombycoidea</taxon>
        <taxon>Lasiocampidae</taxon>
        <taxon>Dendrolimus</taxon>
    </lineage>
</organism>
<comment type="caution">
    <text evidence="1">The sequence shown here is derived from an EMBL/GenBank/DDBJ whole genome shotgun (WGS) entry which is preliminary data.</text>
</comment>
<evidence type="ECO:0000313" key="1">
    <source>
        <dbReference type="EMBL" id="KAJ0179649.1"/>
    </source>
</evidence>